<gene>
    <name evidence="3" type="ORF">SAMN02745673_01892</name>
</gene>
<dbReference type="InterPro" id="IPR007349">
    <property type="entry name" value="DUF418"/>
</dbReference>
<keyword evidence="4" id="KW-1185">Reference proteome</keyword>
<protein>
    <submittedName>
        <fullName evidence="3">Uncharacterized membrane protein YeiB</fullName>
    </submittedName>
</protein>
<keyword evidence="1" id="KW-0472">Membrane</keyword>
<feature type="transmembrane region" description="Helical" evidence="1">
    <location>
        <begin position="110"/>
        <end position="137"/>
    </location>
</feature>
<dbReference type="InterPro" id="IPR052529">
    <property type="entry name" value="Bact_Transport_Assoc"/>
</dbReference>
<dbReference type="OrthoDB" id="2388539at2"/>
<name>A0A1T4PNC4_9ACTN</name>
<evidence type="ECO:0000259" key="2">
    <source>
        <dbReference type="Pfam" id="PF04235"/>
    </source>
</evidence>
<feature type="transmembrane region" description="Helical" evidence="1">
    <location>
        <begin position="268"/>
        <end position="293"/>
    </location>
</feature>
<dbReference type="PANTHER" id="PTHR30590:SF2">
    <property type="entry name" value="INNER MEMBRANE PROTEIN"/>
    <property type="match status" value="1"/>
</dbReference>
<evidence type="ECO:0000313" key="4">
    <source>
        <dbReference type="Proteomes" id="UP000190637"/>
    </source>
</evidence>
<feature type="transmembrane region" description="Helical" evidence="1">
    <location>
        <begin position="239"/>
        <end position="262"/>
    </location>
</feature>
<evidence type="ECO:0000313" key="3">
    <source>
        <dbReference type="EMBL" id="SJZ92861.1"/>
    </source>
</evidence>
<accession>A0A1T4PNC4</accession>
<organism evidence="3 4">
    <name type="scientific">Marinactinospora thermotolerans DSM 45154</name>
    <dbReference type="NCBI Taxonomy" id="1122192"/>
    <lineage>
        <taxon>Bacteria</taxon>
        <taxon>Bacillati</taxon>
        <taxon>Actinomycetota</taxon>
        <taxon>Actinomycetes</taxon>
        <taxon>Streptosporangiales</taxon>
        <taxon>Nocardiopsidaceae</taxon>
        <taxon>Marinactinospora</taxon>
    </lineage>
</organism>
<dbReference type="EMBL" id="FUWS01000004">
    <property type="protein sequence ID" value="SJZ92861.1"/>
    <property type="molecule type" value="Genomic_DNA"/>
</dbReference>
<dbReference type="STRING" id="1122192.SAMN02745673_01892"/>
<dbReference type="Proteomes" id="UP000190637">
    <property type="component" value="Unassembled WGS sequence"/>
</dbReference>
<feature type="domain" description="DUF418" evidence="2">
    <location>
        <begin position="217"/>
        <end position="381"/>
    </location>
</feature>
<dbReference type="PANTHER" id="PTHR30590">
    <property type="entry name" value="INNER MEMBRANE PROTEIN"/>
    <property type="match status" value="1"/>
</dbReference>
<reference evidence="3 4" key="1">
    <citation type="submission" date="2017-02" db="EMBL/GenBank/DDBJ databases">
        <authorList>
            <person name="Peterson S.W."/>
        </authorList>
    </citation>
    <scope>NUCLEOTIDE SEQUENCE [LARGE SCALE GENOMIC DNA]</scope>
    <source>
        <strain evidence="3 4">DSM 45154</strain>
    </source>
</reference>
<sequence>MPPTSVAAPPGAVTAAERSLAPDLARGVMLLVIAVVHAHILHTLAHGGAAPSGVADTVTTVVVLAFGEGRGYPMFAALFGYGLASVYARRTARGDTWPATRSLIRRRGRWLFVFGILHTLLLFFGDILAVYGLIALLFAGMLVRSDRRLLVWGAVWAVAGTGVYALVNNLLVADVEGATQVLAHPLTDIATRAMTWPAMAPLLLITSVFPFLVGVWAARRDVLTAPERNRALLARTAAVGIPVGVVGGLPYALVSAGVWAAGPGTATATGWVFMLTGYAGGFGYAALIALVAARMGARRGPVATALAACGERSMTSYLLQSVAWIVLFAPYMLDLAVRVNGTAAVAMGVGVWAATVVLADVLRRAGIRGPAESALRRLTYGPRHSARGAAAGQPAARR</sequence>
<dbReference type="RefSeq" id="WP_078761227.1">
    <property type="nucleotide sequence ID" value="NZ_FUWS01000004.1"/>
</dbReference>
<feature type="transmembrane region" description="Helical" evidence="1">
    <location>
        <begin position="198"/>
        <end position="218"/>
    </location>
</feature>
<feature type="transmembrane region" description="Helical" evidence="1">
    <location>
        <begin position="314"/>
        <end position="333"/>
    </location>
</feature>
<keyword evidence="1" id="KW-1133">Transmembrane helix</keyword>
<keyword evidence="1" id="KW-0812">Transmembrane</keyword>
<feature type="transmembrane region" description="Helical" evidence="1">
    <location>
        <begin position="339"/>
        <end position="359"/>
    </location>
</feature>
<proteinExistence type="predicted"/>
<dbReference type="Pfam" id="PF04235">
    <property type="entry name" value="DUF418"/>
    <property type="match status" value="1"/>
</dbReference>
<evidence type="ECO:0000256" key="1">
    <source>
        <dbReference type="SAM" id="Phobius"/>
    </source>
</evidence>
<dbReference type="AlphaFoldDB" id="A0A1T4PNC4"/>
<feature type="transmembrane region" description="Helical" evidence="1">
    <location>
        <begin position="149"/>
        <end position="167"/>
    </location>
</feature>